<proteinExistence type="predicted"/>
<dbReference type="InterPro" id="IPR022062">
    <property type="entry name" value="DUF3618"/>
</dbReference>
<evidence type="ECO:0000256" key="1">
    <source>
        <dbReference type="SAM" id="Phobius"/>
    </source>
</evidence>
<keyword evidence="1" id="KW-1133">Transmembrane helix</keyword>
<keyword evidence="3" id="KW-1185">Reference proteome</keyword>
<dbReference type="OrthoDB" id="3430259at2"/>
<dbReference type="RefSeq" id="WP_131097211.1">
    <property type="nucleotide sequence ID" value="NZ_CP036455.1"/>
</dbReference>
<dbReference type="EMBL" id="CP036455">
    <property type="protein sequence ID" value="QBI52707.1"/>
    <property type="molecule type" value="Genomic_DNA"/>
</dbReference>
<reference evidence="2 3" key="1">
    <citation type="submission" date="2019-02" db="EMBL/GenBank/DDBJ databases">
        <authorList>
            <person name="Khodamoradi S."/>
            <person name="Hahnke R.L."/>
            <person name="Kaempfer P."/>
            <person name="Schumann P."/>
            <person name="Rohde M."/>
            <person name="Steinert M."/>
            <person name="Luzhetskyy A."/>
            <person name="Wink J."/>
            <person name="Ruckert C."/>
        </authorList>
    </citation>
    <scope>NUCLEOTIDE SEQUENCE [LARGE SCALE GENOMIC DNA]</scope>
    <source>
        <strain evidence="2 3">M2</strain>
    </source>
</reference>
<dbReference type="Pfam" id="PF12277">
    <property type="entry name" value="DUF3618"/>
    <property type="match status" value="1"/>
</dbReference>
<evidence type="ECO:0008006" key="4">
    <source>
        <dbReference type="Google" id="ProtNLM"/>
    </source>
</evidence>
<accession>A0A4P6Q269</accession>
<organism evidence="2 3">
    <name type="scientific">Streptomonospora litoralis</name>
    <dbReference type="NCBI Taxonomy" id="2498135"/>
    <lineage>
        <taxon>Bacteria</taxon>
        <taxon>Bacillati</taxon>
        <taxon>Actinomycetota</taxon>
        <taxon>Actinomycetes</taxon>
        <taxon>Streptosporangiales</taxon>
        <taxon>Nocardiopsidaceae</taxon>
        <taxon>Streptomonospora</taxon>
    </lineage>
</organism>
<protein>
    <recommendedName>
        <fullName evidence="4">DUF3618 domain-containing protein</fullName>
    </recommendedName>
</protein>
<dbReference type="Proteomes" id="UP000292235">
    <property type="component" value="Chromosome"/>
</dbReference>
<evidence type="ECO:0000313" key="3">
    <source>
        <dbReference type="Proteomes" id="UP000292235"/>
    </source>
</evidence>
<keyword evidence="1" id="KW-0472">Membrane</keyword>
<sequence length="133" mass="14236">MEEREPSALPRDPAAVQAEIERTQQRLVRAVDGIADRTKPANVARRGWDRVRGAGTSLAEEARSLAGGGKAVRLDSHVVEPPEGSVRLRGDDEVVSTYTARGRLAPEVLLLGAGVGVVVTVGVIAMVRRRRHG</sequence>
<dbReference type="KEGG" id="strr:EKD16_04500"/>
<gene>
    <name evidence="2" type="ORF">EKD16_04500</name>
</gene>
<feature type="transmembrane region" description="Helical" evidence="1">
    <location>
        <begin position="108"/>
        <end position="127"/>
    </location>
</feature>
<evidence type="ECO:0000313" key="2">
    <source>
        <dbReference type="EMBL" id="QBI52707.1"/>
    </source>
</evidence>
<name>A0A4P6Q269_9ACTN</name>
<keyword evidence="1" id="KW-0812">Transmembrane</keyword>
<dbReference type="AlphaFoldDB" id="A0A4P6Q269"/>